<proteinExistence type="predicted"/>
<dbReference type="SUPFAM" id="SSF53474">
    <property type="entry name" value="alpha/beta-Hydrolases"/>
    <property type="match status" value="1"/>
</dbReference>
<gene>
    <name evidence="2" type="ORF">ASTO00021_LOCUS15156</name>
</gene>
<dbReference type="EMBL" id="HBIN01019877">
    <property type="protein sequence ID" value="CAE0445128.1"/>
    <property type="molecule type" value="Transcribed_RNA"/>
</dbReference>
<evidence type="ECO:0000313" key="2">
    <source>
        <dbReference type="EMBL" id="CAE0445128.1"/>
    </source>
</evidence>
<name>A0A7S3PNM2_9STRA</name>
<dbReference type="InterPro" id="IPR050471">
    <property type="entry name" value="AB_hydrolase"/>
</dbReference>
<reference evidence="2" key="1">
    <citation type="submission" date="2021-01" db="EMBL/GenBank/DDBJ databases">
        <authorList>
            <person name="Corre E."/>
            <person name="Pelletier E."/>
            <person name="Niang G."/>
            <person name="Scheremetjew M."/>
            <person name="Finn R."/>
            <person name="Kale V."/>
            <person name="Holt S."/>
            <person name="Cochrane G."/>
            <person name="Meng A."/>
            <person name="Brown T."/>
            <person name="Cohen L."/>
        </authorList>
    </citation>
    <scope>NUCLEOTIDE SEQUENCE</scope>
    <source>
        <strain evidence="2">GSBS06</strain>
    </source>
</reference>
<accession>A0A7S3PNM2</accession>
<dbReference type="PANTHER" id="PTHR43433">
    <property type="entry name" value="HYDROLASE, ALPHA/BETA FOLD FAMILY PROTEIN"/>
    <property type="match status" value="1"/>
</dbReference>
<organism evidence="2">
    <name type="scientific">Aplanochytrium stocchinoi</name>
    <dbReference type="NCBI Taxonomy" id="215587"/>
    <lineage>
        <taxon>Eukaryota</taxon>
        <taxon>Sar</taxon>
        <taxon>Stramenopiles</taxon>
        <taxon>Bigyra</taxon>
        <taxon>Labyrinthulomycetes</taxon>
        <taxon>Thraustochytrida</taxon>
        <taxon>Thraustochytriidae</taxon>
        <taxon>Aplanochytrium</taxon>
    </lineage>
</organism>
<dbReference type="Gene3D" id="3.40.50.1820">
    <property type="entry name" value="alpha/beta hydrolase"/>
    <property type="match status" value="1"/>
</dbReference>
<dbReference type="PANTHER" id="PTHR43433:SF5">
    <property type="entry name" value="AB HYDROLASE-1 DOMAIN-CONTAINING PROTEIN"/>
    <property type="match status" value="1"/>
</dbReference>
<dbReference type="InterPro" id="IPR029058">
    <property type="entry name" value="AB_hydrolase_fold"/>
</dbReference>
<dbReference type="Pfam" id="PF00561">
    <property type="entry name" value="Abhydrolase_1"/>
    <property type="match status" value="1"/>
</dbReference>
<sequence>MKPSTLALEDGAKIVYCVFERDCKDFSDESVITILCFNGAFFNILLWEEWVNRLLKEWRVPGVGLRIVLHDVRGSGEGQPSPNNKTDGRDQFTFDTYVDDAKFLLCHLNVKRNIISCGMAWGSRPAFVFATRFPEIVSGLILYDFSIGVSTTKEWSGAQKYGAKLAQEKRERLGIIEPIPDSKRITSHRDRQDCMKAMSATSKPKYGSPENFADAVGLSSTAPLGYPVLIAVGEFDPNLIASPGGSKEIVQQLRLRQPSTELSILDATGHASVKGRPWLCASVAYDWIHRHVRVDNVNNCMSNL</sequence>
<protein>
    <recommendedName>
        <fullName evidence="1">AB hydrolase-1 domain-containing protein</fullName>
    </recommendedName>
</protein>
<evidence type="ECO:0000259" key="1">
    <source>
        <dbReference type="Pfam" id="PF00561"/>
    </source>
</evidence>
<dbReference type="InterPro" id="IPR000073">
    <property type="entry name" value="AB_hydrolase_1"/>
</dbReference>
<dbReference type="AlphaFoldDB" id="A0A7S3PNM2"/>
<feature type="domain" description="AB hydrolase-1" evidence="1">
    <location>
        <begin position="33"/>
        <end position="163"/>
    </location>
</feature>